<reference evidence="1 2" key="1">
    <citation type="submission" date="2023-05" db="EMBL/GenBank/DDBJ databases">
        <title>Streptantibioticus silvisoli sp. nov., acidotolerant actinomycetes 1 from pine litter.</title>
        <authorList>
            <person name="Swiecimska M."/>
            <person name="Golinska P."/>
            <person name="Sangal V."/>
            <person name="Wachnowicz B."/>
            <person name="Goodfellow M."/>
        </authorList>
    </citation>
    <scope>NUCLEOTIDE SEQUENCE [LARGE SCALE GENOMIC DNA]</scope>
    <source>
        <strain evidence="1 2">DSM 42109</strain>
    </source>
</reference>
<gene>
    <name evidence="1" type="ORF">NMN56_022155</name>
</gene>
<evidence type="ECO:0000313" key="1">
    <source>
        <dbReference type="EMBL" id="MDJ1134615.1"/>
    </source>
</evidence>
<sequence length="405" mass="43520">MTTQPDASLPQLAWTDVNAARLARNHLSASATGHDPASVASAMLGAHAQVMSAAEVSLATRMEPGTTRQDVREALWTEHALVKTYGPRGTVHLLPTHELPLWTGALSAIPRPTGIPAKARDGSPLLTPDRLDAVVAAVGDALADAELTVDELTDAVAERAGAWAADPVMEAFQDGWPRWRAATAHAAHAGVLCFGHNRGRKVTYTNPHRWLPGFRPLAPEVALTRLVRRYLYTYGPAHPAHFAKWLAAPTGWAAALFASLEGEGEVERVVLEAGGERSEAWRVAGEAVEARDTAAPVPAVRLLPYFDAFTVASQPRELLFPGRAYERALAGGQAGNYPVLLLDGTVGGVWHQRRSGRRLQVTVEPLRPLTPDRRTALETEVERLAHIQEARAELTVGPVTVGAHA</sequence>
<accession>A0ABT6ZZW6</accession>
<name>A0ABT6ZZW6_9ACTN</name>
<dbReference type="PANTHER" id="PTHR38479">
    <property type="entry name" value="LMO0824 PROTEIN"/>
    <property type="match status" value="1"/>
</dbReference>
<proteinExistence type="predicted"/>
<protein>
    <submittedName>
        <fullName evidence="1">Winged helix DNA-binding domain-containing protein</fullName>
    </submittedName>
</protein>
<comment type="caution">
    <text evidence="1">The sequence shown here is derived from an EMBL/GenBank/DDBJ whole genome shotgun (WGS) entry which is preliminary data.</text>
</comment>
<organism evidence="1 2">
    <name type="scientific">Streptomyces iconiensis</name>
    <dbReference type="NCBI Taxonomy" id="1384038"/>
    <lineage>
        <taxon>Bacteria</taxon>
        <taxon>Bacillati</taxon>
        <taxon>Actinomycetota</taxon>
        <taxon>Actinomycetes</taxon>
        <taxon>Kitasatosporales</taxon>
        <taxon>Streptomycetaceae</taxon>
        <taxon>Streptomyces</taxon>
    </lineage>
</organism>
<dbReference type="InterPro" id="IPR009351">
    <property type="entry name" value="AlkZ-like"/>
</dbReference>
<evidence type="ECO:0000313" key="2">
    <source>
        <dbReference type="Proteomes" id="UP001214441"/>
    </source>
</evidence>
<dbReference type="GO" id="GO:0003677">
    <property type="term" value="F:DNA binding"/>
    <property type="evidence" value="ECO:0007669"/>
    <property type="project" value="UniProtKB-KW"/>
</dbReference>
<keyword evidence="2" id="KW-1185">Reference proteome</keyword>
<dbReference type="RefSeq" id="WP_274040974.1">
    <property type="nucleotide sequence ID" value="NZ_JANCPR020000022.1"/>
</dbReference>
<dbReference type="PANTHER" id="PTHR38479:SF2">
    <property type="entry name" value="WINGED HELIX DNA-BINDING DOMAIN-CONTAINING PROTEIN"/>
    <property type="match status" value="1"/>
</dbReference>
<keyword evidence="1" id="KW-0238">DNA-binding</keyword>
<dbReference type="Proteomes" id="UP001214441">
    <property type="component" value="Unassembled WGS sequence"/>
</dbReference>
<dbReference type="EMBL" id="JANCPR020000022">
    <property type="protein sequence ID" value="MDJ1134615.1"/>
    <property type="molecule type" value="Genomic_DNA"/>
</dbReference>
<dbReference type="Pfam" id="PF06224">
    <property type="entry name" value="AlkZ-like"/>
    <property type="match status" value="1"/>
</dbReference>